<sequence>MQSKQYRGFVRGCRSRQPPEEVLGWKIGIHRDRKMIFKDQKLQVSYDLSDNEVARSVLAKCLVLTIYSFQGFRTCHYWLVIPASLFIFHLISDSRGVLKMAHLRGYRERPYFKTSEILCRAHVTKLRQLHFLESHDLFYAYGL</sequence>
<evidence type="ECO:0000313" key="2">
    <source>
        <dbReference type="EMBL" id="GBM52268.1"/>
    </source>
</evidence>
<keyword evidence="3" id="KW-1185">Reference proteome</keyword>
<evidence type="ECO:0000313" key="1">
    <source>
        <dbReference type="EMBL" id="GBM52264.1"/>
    </source>
</evidence>
<dbReference type="AlphaFoldDB" id="A0A4Y2GIA2"/>
<dbReference type="EMBL" id="BGPR01099321">
    <property type="protein sequence ID" value="GBM52268.1"/>
    <property type="molecule type" value="Genomic_DNA"/>
</dbReference>
<comment type="caution">
    <text evidence="2">The sequence shown here is derived from an EMBL/GenBank/DDBJ whole genome shotgun (WGS) entry which is preliminary data.</text>
</comment>
<dbReference type="EMBL" id="BGPR01099319">
    <property type="protein sequence ID" value="GBM52264.1"/>
    <property type="molecule type" value="Genomic_DNA"/>
</dbReference>
<proteinExistence type="predicted"/>
<accession>A0A4Y2GIA2</accession>
<gene>
    <name evidence="1" type="ORF">AVEN_125395_1</name>
    <name evidence="2" type="ORF">AVEN_163434_1</name>
</gene>
<name>A0A4Y2GIA2_ARAVE</name>
<protein>
    <submittedName>
        <fullName evidence="2">Uncharacterized protein</fullName>
    </submittedName>
</protein>
<evidence type="ECO:0000313" key="3">
    <source>
        <dbReference type="Proteomes" id="UP000499080"/>
    </source>
</evidence>
<reference evidence="2 3" key="1">
    <citation type="journal article" date="2019" name="Sci. Rep.">
        <title>Orb-weaving spider Araneus ventricosus genome elucidates the spidroin gene catalogue.</title>
        <authorList>
            <person name="Kono N."/>
            <person name="Nakamura H."/>
            <person name="Ohtoshi R."/>
            <person name="Moran D.A.P."/>
            <person name="Shinohara A."/>
            <person name="Yoshida Y."/>
            <person name="Fujiwara M."/>
            <person name="Mori M."/>
            <person name="Tomita M."/>
            <person name="Arakawa K."/>
        </authorList>
    </citation>
    <scope>NUCLEOTIDE SEQUENCE [LARGE SCALE GENOMIC DNA]</scope>
</reference>
<organism evidence="2 3">
    <name type="scientific">Araneus ventricosus</name>
    <name type="common">Orbweaver spider</name>
    <name type="synonym">Epeira ventricosa</name>
    <dbReference type="NCBI Taxonomy" id="182803"/>
    <lineage>
        <taxon>Eukaryota</taxon>
        <taxon>Metazoa</taxon>
        <taxon>Ecdysozoa</taxon>
        <taxon>Arthropoda</taxon>
        <taxon>Chelicerata</taxon>
        <taxon>Arachnida</taxon>
        <taxon>Araneae</taxon>
        <taxon>Araneomorphae</taxon>
        <taxon>Entelegynae</taxon>
        <taxon>Araneoidea</taxon>
        <taxon>Araneidae</taxon>
        <taxon>Araneus</taxon>
    </lineage>
</organism>
<dbReference type="Proteomes" id="UP000499080">
    <property type="component" value="Unassembled WGS sequence"/>
</dbReference>